<feature type="signal peptide" evidence="7">
    <location>
        <begin position="1"/>
        <end position="26"/>
    </location>
</feature>
<evidence type="ECO:0000256" key="3">
    <source>
        <dbReference type="ARBA" id="ARBA00022692"/>
    </source>
</evidence>
<evidence type="ECO:0000313" key="8">
    <source>
        <dbReference type="EMBL" id="GIQ69899.1"/>
    </source>
</evidence>
<evidence type="ECO:0000256" key="4">
    <source>
        <dbReference type="ARBA" id="ARBA00022989"/>
    </source>
</evidence>
<comment type="similarity">
    <text evidence="2">Belongs to the UPF0382 family.</text>
</comment>
<keyword evidence="5 6" id="KW-0472">Membrane</keyword>
<dbReference type="AlphaFoldDB" id="A0A8J4H2Y3"/>
<dbReference type="Proteomes" id="UP000677918">
    <property type="component" value="Unassembled WGS sequence"/>
</dbReference>
<evidence type="ECO:0000256" key="5">
    <source>
        <dbReference type="ARBA" id="ARBA00023136"/>
    </source>
</evidence>
<dbReference type="PANTHER" id="PTHR43461">
    <property type="entry name" value="TRANSMEMBRANE PROTEIN 256"/>
    <property type="match status" value="1"/>
</dbReference>
<sequence>MAAKLMFWASMLAMLAVALGAFGAHALEDRVSPERMGTYETAVQYQFYHAIALFLTGLAARGQKPSSPLVWAGRLFVAGIALFSGSLYILVATGVTWLGAITPLGGVSFILGWILLGLSVKKSEL</sequence>
<accession>A0A8J4H2Y3</accession>
<keyword evidence="4 6" id="KW-1133">Transmembrane helix</keyword>
<keyword evidence="3 6" id="KW-0812">Transmembrane</keyword>
<comment type="subcellular location">
    <subcellularLocation>
        <location evidence="1">Membrane</location>
        <topology evidence="1">Multi-pass membrane protein</topology>
    </subcellularLocation>
</comment>
<evidence type="ECO:0000256" key="7">
    <source>
        <dbReference type="SAM" id="SignalP"/>
    </source>
</evidence>
<protein>
    <submittedName>
        <fullName evidence="8">Membrane protein</fullName>
    </submittedName>
</protein>
<name>A0A8J4H2Y3_9BACL</name>
<feature type="chain" id="PRO_5035316279" evidence="7">
    <location>
        <begin position="27"/>
        <end position="125"/>
    </location>
</feature>
<dbReference type="GO" id="GO:0005886">
    <property type="term" value="C:plasma membrane"/>
    <property type="evidence" value="ECO:0007669"/>
    <property type="project" value="TreeGrafter"/>
</dbReference>
<reference evidence="8" key="1">
    <citation type="submission" date="2021-04" db="EMBL/GenBank/DDBJ databases">
        <title>Draft genome sequence of Xylanibacillus composti strain K13.</title>
        <authorList>
            <person name="Uke A."/>
            <person name="Chhe C."/>
            <person name="Baramee S."/>
            <person name="Kosugi A."/>
        </authorList>
    </citation>
    <scope>NUCLEOTIDE SEQUENCE</scope>
    <source>
        <strain evidence="8">K13</strain>
    </source>
</reference>
<dbReference type="RefSeq" id="WP_213412681.1">
    <property type="nucleotide sequence ID" value="NZ_BOVK01000036.1"/>
</dbReference>
<dbReference type="Pfam" id="PF04241">
    <property type="entry name" value="DUF423"/>
    <property type="match status" value="1"/>
</dbReference>
<keyword evidence="7" id="KW-0732">Signal</keyword>
<feature type="transmembrane region" description="Helical" evidence="6">
    <location>
        <begin position="97"/>
        <end position="120"/>
    </location>
</feature>
<evidence type="ECO:0000256" key="2">
    <source>
        <dbReference type="ARBA" id="ARBA00009694"/>
    </source>
</evidence>
<evidence type="ECO:0000256" key="1">
    <source>
        <dbReference type="ARBA" id="ARBA00004141"/>
    </source>
</evidence>
<dbReference type="PANTHER" id="PTHR43461:SF1">
    <property type="entry name" value="TRANSMEMBRANE PROTEIN 256"/>
    <property type="match status" value="1"/>
</dbReference>
<feature type="transmembrane region" description="Helical" evidence="6">
    <location>
        <begin position="72"/>
        <end position="91"/>
    </location>
</feature>
<organism evidence="8 9">
    <name type="scientific">Xylanibacillus composti</name>
    <dbReference type="NCBI Taxonomy" id="1572762"/>
    <lineage>
        <taxon>Bacteria</taxon>
        <taxon>Bacillati</taxon>
        <taxon>Bacillota</taxon>
        <taxon>Bacilli</taxon>
        <taxon>Bacillales</taxon>
        <taxon>Paenibacillaceae</taxon>
        <taxon>Xylanibacillus</taxon>
    </lineage>
</organism>
<comment type="caution">
    <text evidence="8">The sequence shown here is derived from an EMBL/GenBank/DDBJ whole genome shotgun (WGS) entry which is preliminary data.</text>
</comment>
<feature type="transmembrane region" description="Helical" evidence="6">
    <location>
        <begin position="42"/>
        <end position="60"/>
    </location>
</feature>
<evidence type="ECO:0000256" key="6">
    <source>
        <dbReference type="SAM" id="Phobius"/>
    </source>
</evidence>
<gene>
    <name evidence="8" type="ORF">XYCOK13_27230</name>
</gene>
<proteinExistence type="inferred from homology"/>
<dbReference type="InterPro" id="IPR006696">
    <property type="entry name" value="DUF423"/>
</dbReference>
<keyword evidence="9" id="KW-1185">Reference proteome</keyword>
<dbReference type="EMBL" id="BOVK01000036">
    <property type="protein sequence ID" value="GIQ69899.1"/>
    <property type="molecule type" value="Genomic_DNA"/>
</dbReference>
<evidence type="ECO:0000313" key="9">
    <source>
        <dbReference type="Proteomes" id="UP000677918"/>
    </source>
</evidence>